<evidence type="ECO:0000259" key="3">
    <source>
        <dbReference type="PROSITE" id="PS51186"/>
    </source>
</evidence>
<dbReference type="InterPro" id="IPR016181">
    <property type="entry name" value="Acyl_CoA_acyltransferase"/>
</dbReference>
<evidence type="ECO:0000313" key="5">
    <source>
        <dbReference type="Proteomes" id="UP000664628"/>
    </source>
</evidence>
<organism evidence="4 5">
    <name type="scientific">Fibrella forsythiae</name>
    <dbReference type="NCBI Taxonomy" id="2817061"/>
    <lineage>
        <taxon>Bacteria</taxon>
        <taxon>Pseudomonadati</taxon>
        <taxon>Bacteroidota</taxon>
        <taxon>Cytophagia</taxon>
        <taxon>Cytophagales</taxon>
        <taxon>Spirosomataceae</taxon>
        <taxon>Fibrella</taxon>
    </lineage>
</organism>
<keyword evidence="1" id="KW-0808">Transferase</keyword>
<reference evidence="4 5" key="1">
    <citation type="submission" date="2021-03" db="EMBL/GenBank/DDBJ databases">
        <title>Fibrella sp. HMF5405 genome sequencing and assembly.</title>
        <authorList>
            <person name="Kang H."/>
            <person name="Kim H."/>
            <person name="Bae S."/>
            <person name="Joh K."/>
        </authorList>
    </citation>
    <scope>NUCLEOTIDE SEQUENCE [LARGE SCALE GENOMIC DNA]</scope>
    <source>
        <strain evidence="4 5">HMF5405</strain>
    </source>
</reference>
<keyword evidence="5" id="KW-1185">Reference proteome</keyword>
<dbReference type="PANTHER" id="PTHR43877">
    <property type="entry name" value="AMINOALKYLPHOSPHONATE N-ACETYLTRANSFERASE-RELATED-RELATED"/>
    <property type="match status" value="1"/>
</dbReference>
<dbReference type="Gene3D" id="3.40.630.30">
    <property type="match status" value="1"/>
</dbReference>
<name>A0ABS3JM12_9BACT</name>
<dbReference type="PROSITE" id="PS51186">
    <property type="entry name" value="GNAT"/>
    <property type="match status" value="1"/>
</dbReference>
<evidence type="ECO:0000313" key="4">
    <source>
        <dbReference type="EMBL" id="MBO0951034.1"/>
    </source>
</evidence>
<dbReference type="RefSeq" id="WP_207330970.1">
    <property type="nucleotide sequence ID" value="NZ_JAFMYW010000006.1"/>
</dbReference>
<comment type="caution">
    <text evidence="4">The sequence shown here is derived from an EMBL/GenBank/DDBJ whole genome shotgun (WGS) entry which is preliminary data.</text>
</comment>
<protein>
    <submittedName>
        <fullName evidence="4">GNAT family N-acetyltransferase</fullName>
    </submittedName>
</protein>
<sequence length="178" mass="20847">MNEVTNFRIDPVLSQQAIDLSELCFRIYPQHFTYLWDDDGAWYQAHSYGASQLKAELDHPNVRYFWAIVNDQRVGYLKINLSKPLPQTQEPGGLEIERIYFLAEAAGQGLGTLLIEFAETIARQRQATYMWLHVMDSSRDSIAFYEKRGFNRVGETRLPFPQLKAEYRSMWQMKKVML</sequence>
<dbReference type="Proteomes" id="UP000664628">
    <property type="component" value="Unassembled WGS sequence"/>
</dbReference>
<proteinExistence type="predicted"/>
<dbReference type="EMBL" id="JAFMYW010000006">
    <property type="protein sequence ID" value="MBO0951034.1"/>
    <property type="molecule type" value="Genomic_DNA"/>
</dbReference>
<dbReference type="SUPFAM" id="SSF55729">
    <property type="entry name" value="Acyl-CoA N-acyltransferases (Nat)"/>
    <property type="match status" value="1"/>
</dbReference>
<dbReference type="InterPro" id="IPR050832">
    <property type="entry name" value="Bact_Acetyltransf"/>
</dbReference>
<dbReference type="InterPro" id="IPR000182">
    <property type="entry name" value="GNAT_dom"/>
</dbReference>
<keyword evidence="2" id="KW-0012">Acyltransferase</keyword>
<evidence type="ECO:0000256" key="1">
    <source>
        <dbReference type="ARBA" id="ARBA00022679"/>
    </source>
</evidence>
<dbReference type="CDD" id="cd04301">
    <property type="entry name" value="NAT_SF"/>
    <property type="match status" value="1"/>
</dbReference>
<accession>A0ABS3JM12</accession>
<dbReference type="Pfam" id="PF00583">
    <property type="entry name" value="Acetyltransf_1"/>
    <property type="match status" value="1"/>
</dbReference>
<gene>
    <name evidence="4" type="ORF">J2I46_20775</name>
</gene>
<evidence type="ECO:0000256" key="2">
    <source>
        <dbReference type="ARBA" id="ARBA00023315"/>
    </source>
</evidence>
<feature type="domain" description="N-acetyltransferase" evidence="3">
    <location>
        <begin position="23"/>
        <end position="178"/>
    </location>
</feature>